<gene>
    <name evidence="1" type="ORF">AVEN_147989_1</name>
</gene>
<organism evidence="1 2">
    <name type="scientific">Araneus ventricosus</name>
    <name type="common">Orbweaver spider</name>
    <name type="synonym">Epeira ventricosa</name>
    <dbReference type="NCBI Taxonomy" id="182803"/>
    <lineage>
        <taxon>Eukaryota</taxon>
        <taxon>Metazoa</taxon>
        <taxon>Ecdysozoa</taxon>
        <taxon>Arthropoda</taxon>
        <taxon>Chelicerata</taxon>
        <taxon>Arachnida</taxon>
        <taxon>Araneae</taxon>
        <taxon>Araneomorphae</taxon>
        <taxon>Entelegynae</taxon>
        <taxon>Araneoidea</taxon>
        <taxon>Araneidae</taxon>
        <taxon>Araneus</taxon>
    </lineage>
</organism>
<protein>
    <submittedName>
        <fullName evidence="1">Uncharacterized protein</fullName>
    </submittedName>
</protein>
<comment type="caution">
    <text evidence="1">The sequence shown here is derived from an EMBL/GenBank/DDBJ whole genome shotgun (WGS) entry which is preliminary data.</text>
</comment>
<dbReference type="GO" id="GO:0003677">
    <property type="term" value="F:DNA binding"/>
    <property type="evidence" value="ECO:0007669"/>
    <property type="project" value="InterPro"/>
</dbReference>
<evidence type="ECO:0000313" key="2">
    <source>
        <dbReference type="Proteomes" id="UP000499080"/>
    </source>
</evidence>
<dbReference type="InterPro" id="IPR009044">
    <property type="entry name" value="ssDNA-bd_transcriptional_reg"/>
</dbReference>
<dbReference type="Gene3D" id="2.30.31.10">
    <property type="entry name" value="Transcriptional Coactivator Pc4, Chain A"/>
    <property type="match status" value="1"/>
</dbReference>
<name>A0A4Y2H7N8_ARAVE</name>
<accession>A0A4Y2H7N8</accession>
<dbReference type="OrthoDB" id="6414117at2759"/>
<dbReference type="EMBL" id="BGPR01001736">
    <property type="protein sequence ID" value="GBM60738.1"/>
    <property type="molecule type" value="Genomic_DNA"/>
</dbReference>
<dbReference type="AlphaFoldDB" id="A0A4Y2H7N8"/>
<dbReference type="SUPFAM" id="SSF54447">
    <property type="entry name" value="ssDNA-binding transcriptional regulator domain"/>
    <property type="match status" value="1"/>
</dbReference>
<dbReference type="Proteomes" id="UP000499080">
    <property type="component" value="Unassembled WGS sequence"/>
</dbReference>
<evidence type="ECO:0000313" key="1">
    <source>
        <dbReference type="EMBL" id="GBM60738.1"/>
    </source>
</evidence>
<dbReference type="GO" id="GO:0006355">
    <property type="term" value="P:regulation of DNA-templated transcription"/>
    <property type="evidence" value="ECO:0007669"/>
    <property type="project" value="InterPro"/>
</dbReference>
<reference evidence="1 2" key="1">
    <citation type="journal article" date="2019" name="Sci. Rep.">
        <title>Orb-weaving spider Araneus ventricosus genome elucidates the spidroin gene catalogue.</title>
        <authorList>
            <person name="Kono N."/>
            <person name="Nakamura H."/>
            <person name="Ohtoshi R."/>
            <person name="Moran D.A.P."/>
            <person name="Shinohara A."/>
            <person name="Yoshida Y."/>
            <person name="Fujiwara M."/>
            <person name="Mori M."/>
            <person name="Tomita M."/>
            <person name="Arakawa K."/>
        </authorList>
    </citation>
    <scope>NUCLEOTIDE SEQUENCE [LARGE SCALE GENOMIC DNA]</scope>
</reference>
<proteinExistence type="predicted"/>
<keyword evidence="2" id="KW-1185">Reference proteome</keyword>
<sequence length="99" mass="11204">MKRSAQAQNVREVKDSAFSPDAVPENHFHLGNLKYVVGSDFTNAVRIHIREYKLTGSGRVFSTKHGIFLTPFLRKSFSNKMDFLNMPNNSGYVNVIAKN</sequence>